<sequence length="127" mass="14011">MSRFQSVTAHWLPCRIDADGQEVDVQSRFTQSPTDSTSFTGHPVLKANLRGRPLLGTKLSLPAPYTAVVVHPDDHQFEDDEPARISVGPKIEDIVLWNLSVEPKASDRIPSALLWLQMASLVHSEAA</sequence>
<dbReference type="OrthoDB" id="6222486at2759"/>
<dbReference type="PANTHER" id="PTHR47204:SF1">
    <property type="entry name" value="RIBONUCLEASE H2 SUBUNIT C"/>
    <property type="match status" value="1"/>
</dbReference>
<reference evidence="1" key="1">
    <citation type="submission" date="2019-05" db="EMBL/GenBank/DDBJ databases">
        <title>Annotation for the trematode Paragonimus heterotremus.</title>
        <authorList>
            <person name="Choi Y.-J."/>
        </authorList>
    </citation>
    <scope>NUCLEOTIDE SEQUENCE</scope>
    <source>
        <strain evidence="1">LC</strain>
    </source>
</reference>
<organism evidence="1 2">
    <name type="scientific">Paragonimus heterotremus</name>
    <dbReference type="NCBI Taxonomy" id="100268"/>
    <lineage>
        <taxon>Eukaryota</taxon>
        <taxon>Metazoa</taxon>
        <taxon>Spiralia</taxon>
        <taxon>Lophotrochozoa</taxon>
        <taxon>Platyhelminthes</taxon>
        <taxon>Trematoda</taxon>
        <taxon>Digenea</taxon>
        <taxon>Plagiorchiida</taxon>
        <taxon>Troglotremata</taxon>
        <taxon>Troglotrematidae</taxon>
        <taxon>Paragonimus</taxon>
    </lineage>
</organism>
<accession>A0A8J4TKE3</accession>
<dbReference type="CDD" id="cd09271">
    <property type="entry name" value="RNase_H2-C"/>
    <property type="match status" value="1"/>
</dbReference>
<keyword evidence="2" id="KW-1185">Reference proteome</keyword>
<dbReference type="InterPro" id="IPR013924">
    <property type="entry name" value="RNase_H2_suC"/>
</dbReference>
<evidence type="ECO:0000313" key="2">
    <source>
        <dbReference type="Proteomes" id="UP000748531"/>
    </source>
</evidence>
<dbReference type="AlphaFoldDB" id="A0A8J4TKE3"/>
<dbReference type="EMBL" id="LUCH01001265">
    <property type="protein sequence ID" value="KAF5403366.1"/>
    <property type="molecule type" value="Genomic_DNA"/>
</dbReference>
<dbReference type="Gene3D" id="2.40.128.680">
    <property type="match status" value="1"/>
</dbReference>
<dbReference type="GO" id="GO:0006401">
    <property type="term" value="P:RNA catabolic process"/>
    <property type="evidence" value="ECO:0007669"/>
    <property type="project" value="InterPro"/>
</dbReference>
<comment type="caution">
    <text evidence="1">The sequence shown here is derived from an EMBL/GenBank/DDBJ whole genome shotgun (WGS) entry which is preliminary data.</text>
</comment>
<dbReference type="PANTHER" id="PTHR47204">
    <property type="entry name" value="OS02G0168900 PROTEIN"/>
    <property type="match status" value="1"/>
</dbReference>
<evidence type="ECO:0000313" key="1">
    <source>
        <dbReference type="EMBL" id="KAF5403366.1"/>
    </source>
</evidence>
<protein>
    <submittedName>
        <fullName evidence="1">Uncharacterized protein</fullName>
    </submittedName>
</protein>
<name>A0A8J4TKE3_9TREM</name>
<dbReference type="Proteomes" id="UP000748531">
    <property type="component" value="Unassembled WGS sequence"/>
</dbReference>
<proteinExistence type="predicted"/>
<dbReference type="Pfam" id="PF08615">
    <property type="entry name" value="RNase_H2_suC"/>
    <property type="match status" value="1"/>
</dbReference>
<gene>
    <name evidence="1" type="ORF">PHET_02973</name>
</gene>
<dbReference type="GO" id="GO:0032299">
    <property type="term" value="C:ribonuclease H2 complex"/>
    <property type="evidence" value="ECO:0007669"/>
    <property type="project" value="InterPro"/>
</dbReference>